<feature type="compositionally biased region" description="Basic and acidic residues" evidence="1">
    <location>
        <begin position="32"/>
        <end position="56"/>
    </location>
</feature>
<protein>
    <submittedName>
        <fullName evidence="2">Uncharacterized protein</fullName>
    </submittedName>
</protein>
<evidence type="ECO:0000313" key="3">
    <source>
        <dbReference type="Proteomes" id="UP001519460"/>
    </source>
</evidence>
<name>A0ABD0KJE7_9CAEN</name>
<feature type="region of interest" description="Disordered" evidence="1">
    <location>
        <begin position="90"/>
        <end position="128"/>
    </location>
</feature>
<accession>A0ABD0KJE7</accession>
<feature type="region of interest" description="Disordered" evidence="1">
    <location>
        <begin position="17"/>
        <end position="66"/>
    </location>
</feature>
<gene>
    <name evidence="2" type="ORF">BaRGS_00021409</name>
</gene>
<keyword evidence="3" id="KW-1185">Reference proteome</keyword>
<sequence length="163" mass="18301">MKKTVDDLDAWYRQHIQQNRKYSAPTLPLTSRRSEDHRPPQTTDRPRPPTAPDHRPPQTTDRPNVKMVTWVGVGKLSFILGSEDDKVQHLTVPESDGPLTVSPNRTPSPTRKGRGRKSLPEGKLVVPGGNAEHLRRKSYDLAADSGKSTRLGLLLNRFNLPNM</sequence>
<proteinExistence type="predicted"/>
<comment type="caution">
    <text evidence="2">The sequence shown here is derived from an EMBL/GenBank/DDBJ whole genome shotgun (WGS) entry which is preliminary data.</text>
</comment>
<evidence type="ECO:0000256" key="1">
    <source>
        <dbReference type="SAM" id="MobiDB-lite"/>
    </source>
</evidence>
<dbReference type="Proteomes" id="UP001519460">
    <property type="component" value="Unassembled WGS sequence"/>
</dbReference>
<dbReference type="AlphaFoldDB" id="A0ABD0KJE7"/>
<dbReference type="EMBL" id="JACVVK020000166">
    <property type="protein sequence ID" value="KAK7487320.1"/>
    <property type="molecule type" value="Genomic_DNA"/>
</dbReference>
<evidence type="ECO:0000313" key="2">
    <source>
        <dbReference type="EMBL" id="KAK7487320.1"/>
    </source>
</evidence>
<organism evidence="2 3">
    <name type="scientific">Batillaria attramentaria</name>
    <dbReference type="NCBI Taxonomy" id="370345"/>
    <lineage>
        <taxon>Eukaryota</taxon>
        <taxon>Metazoa</taxon>
        <taxon>Spiralia</taxon>
        <taxon>Lophotrochozoa</taxon>
        <taxon>Mollusca</taxon>
        <taxon>Gastropoda</taxon>
        <taxon>Caenogastropoda</taxon>
        <taxon>Sorbeoconcha</taxon>
        <taxon>Cerithioidea</taxon>
        <taxon>Batillariidae</taxon>
        <taxon>Batillaria</taxon>
    </lineage>
</organism>
<reference evidence="2 3" key="1">
    <citation type="journal article" date="2023" name="Sci. Data">
        <title>Genome assembly of the Korean intertidal mud-creeper Batillaria attramentaria.</title>
        <authorList>
            <person name="Patra A.K."/>
            <person name="Ho P.T."/>
            <person name="Jun S."/>
            <person name="Lee S.J."/>
            <person name="Kim Y."/>
            <person name="Won Y.J."/>
        </authorList>
    </citation>
    <scope>NUCLEOTIDE SEQUENCE [LARGE SCALE GENOMIC DNA]</scope>
    <source>
        <strain evidence="2">Wonlab-2016</strain>
    </source>
</reference>